<dbReference type="EMBL" id="JXKH01000003">
    <property type="protein sequence ID" value="OJG18778.1"/>
    <property type="molecule type" value="Genomic_DNA"/>
</dbReference>
<protein>
    <submittedName>
        <fullName evidence="1">Cof-like hydrolase</fullName>
    </submittedName>
</protein>
<dbReference type="InterPro" id="IPR036412">
    <property type="entry name" value="HAD-like_sf"/>
</dbReference>
<dbReference type="PROSITE" id="PS01229">
    <property type="entry name" value="COF_2"/>
    <property type="match status" value="1"/>
</dbReference>
<dbReference type="Pfam" id="PF08282">
    <property type="entry name" value="Hydrolase_3"/>
    <property type="match status" value="1"/>
</dbReference>
<dbReference type="Gene3D" id="3.40.50.1000">
    <property type="entry name" value="HAD superfamily/HAD-like"/>
    <property type="match status" value="1"/>
</dbReference>
<dbReference type="AlphaFoldDB" id="A0A1L8RG94"/>
<evidence type="ECO:0000313" key="1">
    <source>
        <dbReference type="EMBL" id="OJG18778.1"/>
    </source>
</evidence>
<dbReference type="InterPro" id="IPR000150">
    <property type="entry name" value="Cof"/>
</dbReference>
<dbReference type="GO" id="GO:0000287">
    <property type="term" value="F:magnesium ion binding"/>
    <property type="evidence" value="ECO:0007669"/>
    <property type="project" value="TreeGrafter"/>
</dbReference>
<dbReference type="SUPFAM" id="SSF56784">
    <property type="entry name" value="HAD-like"/>
    <property type="match status" value="1"/>
</dbReference>
<dbReference type="NCBIfam" id="TIGR00099">
    <property type="entry name" value="Cof-subfamily"/>
    <property type="match status" value="1"/>
</dbReference>
<accession>A0A1L8RG94</accession>
<dbReference type="GO" id="GO:0005829">
    <property type="term" value="C:cytosol"/>
    <property type="evidence" value="ECO:0007669"/>
    <property type="project" value="TreeGrafter"/>
</dbReference>
<dbReference type="SFLD" id="SFLDS00003">
    <property type="entry name" value="Haloacid_Dehalogenase"/>
    <property type="match status" value="1"/>
</dbReference>
<dbReference type="Proteomes" id="UP000181884">
    <property type="component" value="Unassembled WGS sequence"/>
</dbReference>
<keyword evidence="2" id="KW-1185">Reference proteome</keyword>
<dbReference type="SFLD" id="SFLDG01140">
    <property type="entry name" value="C2.B:_Phosphomannomutase_and_P"/>
    <property type="match status" value="1"/>
</dbReference>
<dbReference type="InterPro" id="IPR006379">
    <property type="entry name" value="HAD-SF_hydro_IIB"/>
</dbReference>
<name>A0A1L8RG94_9ENTE</name>
<dbReference type="PANTHER" id="PTHR10000:SF25">
    <property type="entry name" value="PHOSPHATASE YKRA-RELATED"/>
    <property type="match status" value="1"/>
</dbReference>
<dbReference type="PANTHER" id="PTHR10000">
    <property type="entry name" value="PHOSPHOSERINE PHOSPHATASE"/>
    <property type="match status" value="1"/>
</dbReference>
<dbReference type="GO" id="GO:0016791">
    <property type="term" value="F:phosphatase activity"/>
    <property type="evidence" value="ECO:0007669"/>
    <property type="project" value="UniProtKB-ARBA"/>
</dbReference>
<proteinExistence type="predicted"/>
<dbReference type="NCBIfam" id="TIGR01484">
    <property type="entry name" value="HAD-SF-IIB"/>
    <property type="match status" value="1"/>
</dbReference>
<keyword evidence="1" id="KW-0378">Hydrolase</keyword>
<gene>
    <name evidence="1" type="ORF">RU97_GL001396</name>
</gene>
<organism evidence="1 2">
    <name type="scientific">Enterococcus canis</name>
    <dbReference type="NCBI Taxonomy" id="214095"/>
    <lineage>
        <taxon>Bacteria</taxon>
        <taxon>Bacillati</taxon>
        <taxon>Bacillota</taxon>
        <taxon>Bacilli</taxon>
        <taxon>Lactobacillales</taxon>
        <taxon>Enterococcaceae</taxon>
        <taxon>Enterococcus</taxon>
    </lineage>
</organism>
<comment type="caution">
    <text evidence="1">The sequence shown here is derived from an EMBL/GenBank/DDBJ whole genome shotgun (WGS) entry which is preliminary data.</text>
</comment>
<dbReference type="RefSeq" id="WP_067394021.1">
    <property type="nucleotide sequence ID" value="NZ_JXKH01000003.1"/>
</dbReference>
<dbReference type="InterPro" id="IPR023214">
    <property type="entry name" value="HAD_sf"/>
</dbReference>
<dbReference type="STRING" id="214095.RU97_GL001396"/>
<dbReference type="Gene3D" id="3.30.1240.10">
    <property type="match status" value="1"/>
</dbReference>
<reference evidence="1 2" key="1">
    <citation type="submission" date="2014-12" db="EMBL/GenBank/DDBJ databases">
        <title>Draft genome sequences of 29 type strains of Enterococci.</title>
        <authorList>
            <person name="Zhong Z."/>
            <person name="Sun Z."/>
            <person name="Liu W."/>
            <person name="Zhang W."/>
            <person name="Zhang H."/>
        </authorList>
    </citation>
    <scope>NUCLEOTIDE SEQUENCE [LARGE SCALE GENOMIC DNA]</scope>
    <source>
        <strain evidence="1 2">DSM 17029</strain>
    </source>
</reference>
<evidence type="ECO:0000313" key="2">
    <source>
        <dbReference type="Proteomes" id="UP000181884"/>
    </source>
</evidence>
<sequence length="258" mass="28982">MRKIIALDIDGTLISSNHEPLDSTYEAVKRLQEQGHYVTIATGRTRMMAEELIQKVGLTNYILCNGAAAFMDHQQVYKNLLPTERLDQLVKEAAEMPIETAFIGLDGVKRYMKDFRPEVVEAMSFFGDNYVPEWEADFHLKNEVYQGLAFYDQSFDGTFEKEFPEFRFVRWHPYSVDIVPKEGSKAITLMTLAERLGVPQADVIAIGDGENDKEMLQAAGVGIAMGNASDSVKSVANMVTASNDEDGIWQALRKLDLI</sequence>
<dbReference type="SFLD" id="SFLDG01144">
    <property type="entry name" value="C2.B.4:_PGP_Like"/>
    <property type="match status" value="1"/>
</dbReference>